<feature type="region of interest" description="Disordered" evidence="2">
    <location>
        <begin position="44"/>
        <end position="85"/>
    </location>
</feature>
<evidence type="ECO:0000256" key="1">
    <source>
        <dbReference type="SAM" id="Coils"/>
    </source>
</evidence>
<dbReference type="Pfam" id="PF14257">
    <property type="entry name" value="DUF4349"/>
    <property type="match status" value="1"/>
</dbReference>
<keyword evidence="4" id="KW-0732">Signal</keyword>
<keyword evidence="3" id="KW-0472">Membrane</keyword>
<gene>
    <name evidence="6" type="ORF">FCL54_20990</name>
</gene>
<keyword evidence="3" id="KW-1133">Transmembrane helix</keyword>
<comment type="caution">
    <text evidence="6">The sequence shown here is derived from an EMBL/GenBank/DDBJ whole genome shotgun (WGS) entry which is preliminary data.</text>
</comment>
<dbReference type="OrthoDB" id="5381491at2"/>
<feature type="signal peptide" evidence="4">
    <location>
        <begin position="1"/>
        <end position="42"/>
    </location>
</feature>
<feature type="domain" description="DUF4349" evidence="5">
    <location>
        <begin position="94"/>
        <end position="309"/>
    </location>
</feature>
<organism evidence="6 7">
    <name type="scientific">Exobacillus caeni</name>
    <dbReference type="NCBI Taxonomy" id="2574798"/>
    <lineage>
        <taxon>Bacteria</taxon>
        <taxon>Bacillati</taxon>
        <taxon>Bacillota</taxon>
        <taxon>Bacilli</taxon>
        <taxon>Bacillales</taxon>
        <taxon>Guptibacillaceae</taxon>
        <taxon>Exobacillus</taxon>
    </lineage>
</organism>
<evidence type="ECO:0000313" key="6">
    <source>
        <dbReference type="EMBL" id="TLS35364.1"/>
    </source>
</evidence>
<keyword evidence="7" id="KW-1185">Reference proteome</keyword>
<protein>
    <submittedName>
        <fullName evidence="6">DUF4349 domain-containing protein</fullName>
    </submittedName>
</protein>
<sequence length="321" mass="36097">MKPKSYSYRQIVKSKRRGLMKKVLAFLVPLLVLLLAACSSGAESSQDSEAGYSESTGDKAVSNTDNTVVRNGATEENKATEETKNKNPLFQTERKIIYNADLELTVEKLDETKEKIESLTSEHGGYIVQSSYFTDENKIQHGSVTVRVPSNKFKSFLAFASDLSKGNPRQSINGQDVTEEYVDLESRLKAKEAVRERLESFLKNAEKTEDLLAISDDLGQVQEEIEQLQGRITYLKNQSDYATVSISIIEKNVNVPGFQNGEELNTWQETKKLFMMTVNGIVAFFSKAFVFLVGLSPVFVPLVIILGILFYFRKKRKTAEQ</sequence>
<feature type="coiled-coil region" evidence="1">
    <location>
        <begin position="188"/>
        <end position="238"/>
    </location>
</feature>
<reference evidence="6 7" key="1">
    <citation type="submission" date="2019-04" db="EMBL/GenBank/DDBJ databases">
        <title>Bacillus caeni sp. nov., a bacterium isolated from mangrove sediment.</title>
        <authorList>
            <person name="Huang H."/>
            <person name="Mo K."/>
            <person name="Hu Y."/>
        </authorList>
    </citation>
    <scope>NUCLEOTIDE SEQUENCE [LARGE SCALE GENOMIC DNA]</scope>
    <source>
        <strain evidence="6 7">HB172195</strain>
    </source>
</reference>
<evidence type="ECO:0000256" key="3">
    <source>
        <dbReference type="SAM" id="Phobius"/>
    </source>
</evidence>
<evidence type="ECO:0000256" key="2">
    <source>
        <dbReference type="SAM" id="MobiDB-lite"/>
    </source>
</evidence>
<accession>A0A5R9F4E7</accession>
<keyword evidence="3" id="KW-0812">Transmembrane</keyword>
<feature type="chain" id="PRO_5024430106" evidence="4">
    <location>
        <begin position="43"/>
        <end position="321"/>
    </location>
</feature>
<dbReference type="Proteomes" id="UP000308230">
    <property type="component" value="Unassembled WGS sequence"/>
</dbReference>
<feature type="transmembrane region" description="Helical" evidence="3">
    <location>
        <begin position="288"/>
        <end position="312"/>
    </location>
</feature>
<dbReference type="EMBL" id="SWLG01000023">
    <property type="protein sequence ID" value="TLS35364.1"/>
    <property type="molecule type" value="Genomic_DNA"/>
</dbReference>
<name>A0A5R9F4E7_9BACL</name>
<feature type="compositionally biased region" description="Basic and acidic residues" evidence="2">
    <location>
        <begin position="73"/>
        <end position="85"/>
    </location>
</feature>
<keyword evidence="1" id="KW-0175">Coiled coil</keyword>
<dbReference type="AlphaFoldDB" id="A0A5R9F4E7"/>
<dbReference type="InterPro" id="IPR025645">
    <property type="entry name" value="DUF4349"/>
</dbReference>
<proteinExistence type="predicted"/>
<evidence type="ECO:0000313" key="7">
    <source>
        <dbReference type="Proteomes" id="UP000308230"/>
    </source>
</evidence>
<evidence type="ECO:0000256" key="4">
    <source>
        <dbReference type="SAM" id="SignalP"/>
    </source>
</evidence>
<evidence type="ECO:0000259" key="5">
    <source>
        <dbReference type="Pfam" id="PF14257"/>
    </source>
</evidence>